<sequence>MIDRQGAIKISQMMETIIPKDVIAHGHRVGNIAYRVAVELKLSDIEKRDVVIASRIHDYGKAWVKKEILRKPGKLTADEYEEMKLHALYSSQIAKMHKKLRRHGEMILYHHEKIDGSGYYGLTDKQIPLISKIIVVSDIFDALSSNRDYRRAYGTDEVIKIMSNESYKYDRRVFEAFLRIVDCKNLKPEYDRNLSLN</sequence>
<dbReference type="InterPro" id="IPR037522">
    <property type="entry name" value="HD_GYP_dom"/>
</dbReference>
<dbReference type="SMART" id="SM00471">
    <property type="entry name" value="HDc"/>
    <property type="match status" value="1"/>
</dbReference>
<dbReference type="PANTHER" id="PTHR43155:SF2">
    <property type="entry name" value="CYCLIC DI-GMP PHOSPHODIESTERASE PA4108"/>
    <property type="match status" value="1"/>
</dbReference>
<dbReference type="STRING" id="1424294.Gferi_01230"/>
<accession>A0A1D8GBP0</accession>
<name>A0A1D8GBP0_9FIRM</name>
<dbReference type="KEGG" id="gfe:Gferi_01230"/>
<proteinExistence type="predicted"/>
<evidence type="ECO:0000313" key="2">
    <source>
        <dbReference type="EMBL" id="AOT68332.1"/>
    </source>
</evidence>
<dbReference type="PANTHER" id="PTHR43155">
    <property type="entry name" value="CYCLIC DI-GMP PHOSPHODIESTERASE PA4108-RELATED"/>
    <property type="match status" value="1"/>
</dbReference>
<evidence type="ECO:0000259" key="1">
    <source>
        <dbReference type="PROSITE" id="PS51832"/>
    </source>
</evidence>
<dbReference type="PROSITE" id="PS51832">
    <property type="entry name" value="HD_GYP"/>
    <property type="match status" value="1"/>
</dbReference>
<dbReference type="SUPFAM" id="SSF109604">
    <property type="entry name" value="HD-domain/PDEase-like"/>
    <property type="match status" value="1"/>
</dbReference>
<gene>
    <name evidence="2" type="ORF">Gferi_01230</name>
</gene>
<dbReference type="EMBL" id="CP017269">
    <property type="protein sequence ID" value="AOT68332.1"/>
    <property type="molecule type" value="Genomic_DNA"/>
</dbReference>
<dbReference type="OrthoDB" id="9804747at2"/>
<keyword evidence="3" id="KW-1185">Reference proteome</keyword>
<reference evidence="2 3" key="1">
    <citation type="submission" date="2016-09" db="EMBL/GenBank/DDBJ databases">
        <title>Genomic analysis reveals versatility of anaerobic energy metabolism of Geosporobacter ferrireducens IRF9 of phylum Firmicutes.</title>
        <authorList>
            <person name="Kim S.-J."/>
        </authorList>
    </citation>
    <scope>NUCLEOTIDE SEQUENCE [LARGE SCALE GENOMIC DNA]</scope>
    <source>
        <strain evidence="2 3">IRF9</strain>
    </source>
</reference>
<dbReference type="AlphaFoldDB" id="A0A1D8GBP0"/>
<dbReference type="Pfam" id="PF13487">
    <property type="entry name" value="HD_5"/>
    <property type="match status" value="1"/>
</dbReference>
<feature type="domain" description="HD-GYP" evidence="1">
    <location>
        <begin position="1"/>
        <end position="193"/>
    </location>
</feature>
<dbReference type="Gene3D" id="1.10.3210.10">
    <property type="entry name" value="Hypothetical protein af1432"/>
    <property type="match status" value="1"/>
</dbReference>
<dbReference type="InterPro" id="IPR003607">
    <property type="entry name" value="HD/PDEase_dom"/>
</dbReference>
<organism evidence="2 3">
    <name type="scientific">Geosporobacter ferrireducens</name>
    <dbReference type="NCBI Taxonomy" id="1424294"/>
    <lineage>
        <taxon>Bacteria</taxon>
        <taxon>Bacillati</taxon>
        <taxon>Bacillota</taxon>
        <taxon>Clostridia</taxon>
        <taxon>Peptostreptococcales</taxon>
        <taxon>Thermotaleaceae</taxon>
        <taxon>Geosporobacter</taxon>
    </lineage>
</organism>
<evidence type="ECO:0000313" key="3">
    <source>
        <dbReference type="Proteomes" id="UP000095743"/>
    </source>
</evidence>
<dbReference type="RefSeq" id="WP_069973885.1">
    <property type="nucleotide sequence ID" value="NZ_CP017269.1"/>
</dbReference>
<dbReference type="CDD" id="cd00077">
    <property type="entry name" value="HDc"/>
    <property type="match status" value="1"/>
</dbReference>
<protein>
    <recommendedName>
        <fullName evidence="1">HD-GYP domain-containing protein</fullName>
    </recommendedName>
</protein>
<dbReference type="Proteomes" id="UP000095743">
    <property type="component" value="Chromosome"/>
</dbReference>